<gene>
    <name evidence="2" type="ORF">IQK56_30805</name>
</gene>
<dbReference type="EMBL" id="JADDUM010000398">
    <property type="protein sequence ID" value="MBE8594931.1"/>
    <property type="molecule type" value="Genomic_DNA"/>
</dbReference>
<protein>
    <submittedName>
        <fullName evidence="2">Filamentous hemagglutinin N-terminal domain-containing protein</fullName>
    </submittedName>
</protein>
<comment type="caution">
    <text evidence="2">The sequence shown here is derived from an EMBL/GenBank/DDBJ whole genome shotgun (WGS) entry which is preliminary data.</text>
</comment>
<dbReference type="Proteomes" id="UP000613075">
    <property type="component" value="Unassembled WGS sequence"/>
</dbReference>
<evidence type="ECO:0000259" key="1">
    <source>
        <dbReference type="SMART" id="SM00912"/>
    </source>
</evidence>
<reference evidence="2 3" key="1">
    <citation type="submission" date="2020-10" db="EMBL/GenBank/DDBJ databases">
        <title>The draft genomes of Cyclamen pathogen Pseudomonas sp.</title>
        <authorList>
            <person name="Fujikawa T."/>
            <person name="Sawada H."/>
        </authorList>
    </citation>
    <scope>NUCLEOTIDE SEQUENCE [LARGE SCALE GENOMIC DNA]</scope>
    <source>
        <strain evidence="2 3">MAFF 301449</strain>
    </source>
</reference>
<feature type="non-terminal residue" evidence="2">
    <location>
        <position position="1"/>
    </location>
</feature>
<name>A0ABR9T1Z2_9PSED</name>
<sequence length="242" mass="24529">AQVVVDGSAPAGQRPTIGAAGNGTTVVDITRPSGAGVSRNTYTQFDVDKRGVILNNGVTNSQTQLGGWIEGNRNLANGSARVILNEVNSSNPSQLRGFVEVGGSKAQVVIANPSGIACDGCGFINADRATLTTGRAQFENGLISGYQVSGGKVSIGGEGMDASRADYTEIIARTVEVNAGIWSKDLTIKAGTTGAAPTDTPTVAIDVAQLGGMYAGKITLVGNGAGVGVRNAGRSVPVPVKW</sequence>
<proteinExistence type="predicted"/>
<dbReference type="SUPFAM" id="SSF51126">
    <property type="entry name" value="Pectin lyase-like"/>
    <property type="match status" value="1"/>
</dbReference>
<dbReference type="SMART" id="SM00912">
    <property type="entry name" value="Haemagg_act"/>
    <property type="match status" value="1"/>
</dbReference>
<dbReference type="Pfam" id="PF05860">
    <property type="entry name" value="TPS"/>
    <property type="match status" value="1"/>
</dbReference>
<dbReference type="InterPro" id="IPR008638">
    <property type="entry name" value="FhaB/CdiA-like_TPS"/>
</dbReference>
<evidence type="ECO:0000313" key="3">
    <source>
        <dbReference type="Proteomes" id="UP000613075"/>
    </source>
</evidence>
<dbReference type="Gene3D" id="2.160.20.10">
    <property type="entry name" value="Single-stranded right-handed beta-helix, Pectin lyase-like"/>
    <property type="match status" value="1"/>
</dbReference>
<dbReference type="InterPro" id="IPR011050">
    <property type="entry name" value="Pectin_lyase_fold/virulence"/>
</dbReference>
<dbReference type="NCBIfam" id="TIGR01901">
    <property type="entry name" value="adhes_NPXG"/>
    <property type="match status" value="1"/>
</dbReference>
<keyword evidence="3" id="KW-1185">Reference proteome</keyword>
<evidence type="ECO:0000313" key="2">
    <source>
        <dbReference type="EMBL" id="MBE8594931.1"/>
    </source>
</evidence>
<feature type="domain" description="Filamentous haemagglutinin FhaB/tRNA nuclease CdiA-like TPS" evidence="1">
    <location>
        <begin position="21"/>
        <end position="141"/>
    </location>
</feature>
<accession>A0ABR9T1Z2</accession>
<dbReference type="InterPro" id="IPR012334">
    <property type="entry name" value="Pectin_lyas_fold"/>
</dbReference>
<dbReference type="RefSeq" id="WP_193901993.1">
    <property type="nucleotide sequence ID" value="NZ_JADDUM010000398.1"/>
</dbReference>
<organism evidence="2 3">
    <name type="scientific">Pseudomonas cyclaminis</name>
    <dbReference type="NCBI Taxonomy" id="2781239"/>
    <lineage>
        <taxon>Bacteria</taxon>
        <taxon>Pseudomonadati</taxon>
        <taxon>Pseudomonadota</taxon>
        <taxon>Gammaproteobacteria</taxon>
        <taxon>Pseudomonadales</taxon>
        <taxon>Pseudomonadaceae</taxon>
        <taxon>Pseudomonas</taxon>
    </lineage>
</organism>